<keyword evidence="2" id="KW-1185">Reference proteome</keyword>
<name>A0A941I664_9BURK</name>
<gene>
    <name evidence="1" type="ORF">KDM89_15435</name>
</gene>
<evidence type="ECO:0000313" key="1">
    <source>
        <dbReference type="EMBL" id="MBR7783537.1"/>
    </source>
</evidence>
<dbReference type="RefSeq" id="WP_212688809.1">
    <property type="nucleotide sequence ID" value="NZ_JAGSPN010000012.1"/>
</dbReference>
<organism evidence="1 2">
    <name type="scientific">Undibacterium luofuense</name>
    <dbReference type="NCBI Taxonomy" id="2828733"/>
    <lineage>
        <taxon>Bacteria</taxon>
        <taxon>Pseudomonadati</taxon>
        <taxon>Pseudomonadota</taxon>
        <taxon>Betaproteobacteria</taxon>
        <taxon>Burkholderiales</taxon>
        <taxon>Oxalobacteraceae</taxon>
        <taxon>Undibacterium</taxon>
    </lineage>
</organism>
<protein>
    <submittedName>
        <fullName evidence="1">Uncharacterized protein</fullName>
    </submittedName>
</protein>
<dbReference type="Proteomes" id="UP000680067">
    <property type="component" value="Unassembled WGS sequence"/>
</dbReference>
<dbReference type="EMBL" id="JAGSPN010000012">
    <property type="protein sequence ID" value="MBR7783537.1"/>
    <property type="molecule type" value="Genomic_DNA"/>
</dbReference>
<accession>A0A941I664</accession>
<reference evidence="1" key="1">
    <citation type="submission" date="2021-04" db="EMBL/GenBank/DDBJ databases">
        <title>novel species isolated from subtropical streams in China.</title>
        <authorList>
            <person name="Lu H."/>
        </authorList>
    </citation>
    <scope>NUCLEOTIDE SEQUENCE</scope>
    <source>
        <strain evidence="1">LFS511W</strain>
    </source>
</reference>
<evidence type="ECO:0000313" key="2">
    <source>
        <dbReference type="Proteomes" id="UP000680067"/>
    </source>
</evidence>
<dbReference type="AlphaFoldDB" id="A0A941I664"/>
<comment type="caution">
    <text evidence="1">The sequence shown here is derived from an EMBL/GenBank/DDBJ whole genome shotgun (WGS) entry which is preliminary data.</text>
</comment>
<proteinExistence type="predicted"/>
<sequence length="225" mass="26196">MSEMMTAEGIIEAEWLLAGYWTKPRFALQTEAGHWSDIDVLSYEPESRHLVVSESKVQGSRHAVFAYTEYTRETYGDILRYDGDQYFSFLRHLPLICTDGTVFKRFGRQVKRLTIQLVCNYAVDPALLDEVQNTVMQRIHALGLPPDLNIDFRLDSTLEVLCRVMEQERESEQNRRYGNPVLDIARELNRYLQPQVKNAGRSQQAIDAVRQQLRERLLQAFVPER</sequence>